<dbReference type="InParanoid" id="E4XNU0"/>
<dbReference type="GO" id="GO:0005667">
    <property type="term" value="C:transcription regulator complex"/>
    <property type="evidence" value="ECO:0007669"/>
    <property type="project" value="TreeGrafter"/>
</dbReference>
<evidence type="ECO:0000256" key="5">
    <source>
        <dbReference type="ARBA" id="ARBA00023015"/>
    </source>
</evidence>
<proteinExistence type="predicted"/>
<dbReference type="CDD" id="cd00167">
    <property type="entry name" value="SANT"/>
    <property type="match status" value="1"/>
</dbReference>
<evidence type="ECO:0000313" key="14">
    <source>
        <dbReference type="Proteomes" id="UP000001307"/>
    </source>
</evidence>
<dbReference type="InterPro" id="IPR017884">
    <property type="entry name" value="SANT_dom"/>
</dbReference>
<dbReference type="InterPro" id="IPR009057">
    <property type="entry name" value="Homeodomain-like_sf"/>
</dbReference>
<evidence type="ECO:0000259" key="11">
    <source>
        <dbReference type="PROSITE" id="PS51156"/>
    </source>
</evidence>
<dbReference type="PROSITE" id="PS51293">
    <property type="entry name" value="SANT"/>
    <property type="match status" value="1"/>
</dbReference>
<dbReference type="EMBL" id="FN653086">
    <property type="protein sequence ID" value="CBY11528.1"/>
    <property type="molecule type" value="Genomic_DNA"/>
</dbReference>
<evidence type="ECO:0000256" key="4">
    <source>
        <dbReference type="ARBA" id="ARBA00022833"/>
    </source>
</evidence>
<evidence type="ECO:0000256" key="10">
    <source>
        <dbReference type="SAM" id="MobiDB-lite"/>
    </source>
</evidence>
<organism evidence="13">
    <name type="scientific">Oikopleura dioica</name>
    <name type="common">Tunicate</name>
    <dbReference type="NCBI Taxonomy" id="34765"/>
    <lineage>
        <taxon>Eukaryota</taxon>
        <taxon>Metazoa</taxon>
        <taxon>Chordata</taxon>
        <taxon>Tunicata</taxon>
        <taxon>Appendicularia</taxon>
        <taxon>Copelata</taxon>
        <taxon>Oikopleuridae</taxon>
        <taxon>Oikopleura</taxon>
    </lineage>
</organism>
<dbReference type="PANTHER" id="PTHR16089">
    <property type="entry name" value="REST COREPRESSOR COREST PROTEIN-RELATED"/>
    <property type="match status" value="1"/>
</dbReference>
<dbReference type="InterPro" id="IPR000949">
    <property type="entry name" value="ELM2_dom"/>
</dbReference>
<dbReference type="Proteomes" id="UP000001307">
    <property type="component" value="Unassembled WGS sequence"/>
</dbReference>
<dbReference type="GO" id="GO:0000118">
    <property type="term" value="C:histone deacetylase complex"/>
    <property type="evidence" value="ECO:0007669"/>
    <property type="project" value="TreeGrafter"/>
</dbReference>
<keyword evidence="6" id="KW-0238">DNA-binding</keyword>
<dbReference type="GO" id="GO:0006357">
    <property type="term" value="P:regulation of transcription by RNA polymerase II"/>
    <property type="evidence" value="ECO:0007669"/>
    <property type="project" value="TreeGrafter"/>
</dbReference>
<evidence type="ECO:0000256" key="6">
    <source>
        <dbReference type="ARBA" id="ARBA00023125"/>
    </source>
</evidence>
<dbReference type="InterPro" id="IPR051066">
    <property type="entry name" value="Trans_reg/Corepressor"/>
</dbReference>
<keyword evidence="5" id="KW-0805">Transcription regulation</keyword>
<evidence type="ECO:0000313" key="13">
    <source>
        <dbReference type="EMBL" id="CBY11528.1"/>
    </source>
</evidence>
<dbReference type="SMART" id="SM01189">
    <property type="entry name" value="ELM2"/>
    <property type="match status" value="1"/>
</dbReference>
<dbReference type="PANTHER" id="PTHR16089:SF28">
    <property type="entry name" value="REST COREPRESSOR"/>
    <property type="match status" value="1"/>
</dbReference>
<evidence type="ECO:0000256" key="8">
    <source>
        <dbReference type="ARBA" id="ARBA00023242"/>
    </source>
</evidence>
<dbReference type="GO" id="GO:0008270">
    <property type="term" value="F:zinc ion binding"/>
    <property type="evidence" value="ECO:0007669"/>
    <property type="project" value="UniProtKB-KW"/>
</dbReference>
<feature type="coiled-coil region" evidence="9">
    <location>
        <begin position="224"/>
        <end position="258"/>
    </location>
</feature>
<keyword evidence="14" id="KW-1185">Reference proteome</keyword>
<dbReference type="Gene3D" id="4.10.1240.50">
    <property type="match status" value="1"/>
</dbReference>
<evidence type="ECO:0000259" key="12">
    <source>
        <dbReference type="PROSITE" id="PS51293"/>
    </source>
</evidence>
<keyword evidence="8" id="KW-0539">Nucleus</keyword>
<name>E4XNU0_OIKDI</name>
<keyword evidence="2" id="KW-0479">Metal-binding</keyword>
<reference evidence="13" key="1">
    <citation type="journal article" date="2010" name="Science">
        <title>Plasticity of animal genome architecture unmasked by rapid evolution of a pelagic tunicate.</title>
        <authorList>
            <person name="Denoeud F."/>
            <person name="Henriet S."/>
            <person name="Mungpakdee S."/>
            <person name="Aury J.M."/>
            <person name="Da Silva C."/>
            <person name="Brinkmann H."/>
            <person name="Mikhaleva J."/>
            <person name="Olsen L.C."/>
            <person name="Jubin C."/>
            <person name="Canestro C."/>
            <person name="Bouquet J.M."/>
            <person name="Danks G."/>
            <person name="Poulain J."/>
            <person name="Campsteijn C."/>
            <person name="Adamski M."/>
            <person name="Cross I."/>
            <person name="Yadetie F."/>
            <person name="Muffato M."/>
            <person name="Louis A."/>
            <person name="Butcher S."/>
            <person name="Tsagkogeorga G."/>
            <person name="Konrad A."/>
            <person name="Singh S."/>
            <person name="Jensen M.F."/>
            <person name="Cong E.H."/>
            <person name="Eikeseth-Otteraa H."/>
            <person name="Noel B."/>
            <person name="Anthouard V."/>
            <person name="Porcel B.M."/>
            <person name="Kachouri-Lafond R."/>
            <person name="Nishino A."/>
            <person name="Ugolini M."/>
            <person name="Chourrout P."/>
            <person name="Nishida H."/>
            <person name="Aasland R."/>
            <person name="Huzurbazar S."/>
            <person name="Westhof E."/>
            <person name="Delsuc F."/>
            <person name="Lehrach H."/>
            <person name="Reinhardt R."/>
            <person name="Weissenbach J."/>
            <person name="Roy S.W."/>
            <person name="Artiguenave F."/>
            <person name="Postlethwait J.H."/>
            <person name="Manak J.R."/>
            <person name="Thompson E.M."/>
            <person name="Jaillon O."/>
            <person name="Du Pasquier L."/>
            <person name="Boudinot P."/>
            <person name="Liberles D.A."/>
            <person name="Volff J.N."/>
            <person name="Philippe H."/>
            <person name="Lenhard B."/>
            <person name="Roest Crollius H."/>
            <person name="Wincker P."/>
            <person name="Chourrout D."/>
        </authorList>
    </citation>
    <scope>NUCLEOTIDE SEQUENCE [LARGE SCALE GENOMIC DNA]</scope>
</reference>
<comment type="subcellular location">
    <subcellularLocation>
        <location evidence="1">Nucleus</location>
    </subcellularLocation>
</comment>
<evidence type="ECO:0000256" key="9">
    <source>
        <dbReference type="SAM" id="Coils"/>
    </source>
</evidence>
<accession>E4XNU0</accession>
<keyword evidence="7" id="KW-0804">Transcription</keyword>
<evidence type="ECO:0000256" key="2">
    <source>
        <dbReference type="ARBA" id="ARBA00022723"/>
    </source>
</evidence>
<dbReference type="Pfam" id="PF01448">
    <property type="entry name" value="ELM2"/>
    <property type="match status" value="1"/>
</dbReference>
<protein>
    <recommendedName>
        <fullName evidence="15">SANT domain-containing protein</fullName>
    </recommendedName>
</protein>
<dbReference type="SUPFAM" id="SSF46689">
    <property type="entry name" value="Homeodomain-like"/>
    <property type="match status" value="2"/>
</dbReference>
<evidence type="ECO:0008006" key="15">
    <source>
        <dbReference type="Google" id="ProtNLM"/>
    </source>
</evidence>
<dbReference type="Gene3D" id="1.10.10.60">
    <property type="entry name" value="Homeodomain-like"/>
    <property type="match status" value="1"/>
</dbReference>
<evidence type="ECO:0000256" key="7">
    <source>
        <dbReference type="ARBA" id="ARBA00023163"/>
    </source>
</evidence>
<keyword evidence="9" id="KW-0175">Coiled coil</keyword>
<dbReference type="SMART" id="SM00717">
    <property type="entry name" value="SANT"/>
    <property type="match status" value="2"/>
</dbReference>
<feature type="domain" description="ELM2" evidence="11">
    <location>
        <begin position="18"/>
        <end position="116"/>
    </location>
</feature>
<dbReference type="Gene3D" id="1.20.58.1880">
    <property type="match status" value="1"/>
</dbReference>
<evidence type="ECO:0000256" key="3">
    <source>
        <dbReference type="ARBA" id="ARBA00022771"/>
    </source>
</evidence>
<gene>
    <name evidence="13" type="ORF">GSOID_T00016693001</name>
</gene>
<keyword evidence="3" id="KW-0863">Zinc-finger</keyword>
<dbReference type="OrthoDB" id="10064338at2759"/>
<dbReference type="GO" id="GO:0003714">
    <property type="term" value="F:transcription corepressor activity"/>
    <property type="evidence" value="ECO:0007669"/>
    <property type="project" value="TreeGrafter"/>
</dbReference>
<dbReference type="AlphaFoldDB" id="E4XNU0"/>
<dbReference type="InterPro" id="IPR001005">
    <property type="entry name" value="SANT/Myb"/>
</dbReference>
<sequence length="334" mass="39016">MARRELDRINNSSDEEKACIRVGHEYQAHVPPFADPEALSSKQPEDKSEKPLTLQGNTELEVCLWRVNDKIPERKIDEFVTTAFREHGWSQEQALGILFLKNFNFRKAIDLRHTFEPVESVLESFTDDDKNAFFYAYKIHGKEFRNIHELMPHKKLSELITFYYLWKRKSGLKEKINAVTAAGKIYDYQMTEIDMSGLEPSEVDTETLLNNIFKAPEIVKNKEERKLEHEIYQTNQSIQNLKQKIEIQQLESKNLLKAYDNVDDILKERKIGSEKVTTQFTPYEVAALLKAITEFGPDFSILARIIPTKTPESLKRFFEQKKKLIEKHCSNIRS</sequence>
<dbReference type="PROSITE" id="PS51156">
    <property type="entry name" value="ELM2"/>
    <property type="match status" value="1"/>
</dbReference>
<feature type="domain" description="SANT" evidence="12">
    <location>
        <begin position="120"/>
        <end position="171"/>
    </location>
</feature>
<dbReference type="GO" id="GO:0003677">
    <property type="term" value="F:DNA binding"/>
    <property type="evidence" value="ECO:0007669"/>
    <property type="project" value="UniProtKB-KW"/>
</dbReference>
<feature type="region of interest" description="Disordered" evidence="10">
    <location>
        <begin position="32"/>
        <end position="54"/>
    </location>
</feature>
<keyword evidence="4" id="KW-0862">Zinc</keyword>
<evidence type="ECO:0000256" key="1">
    <source>
        <dbReference type="ARBA" id="ARBA00004123"/>
    </source>
</evidence>
<dbReference type="FunFam" id="1.10.10.60:FF:000012">
    <property type="entry name" value="Metastasis-associated 1 family, member 3"/>
    <property type="match status" value="1"/>
</dbReference>